<evidence type="ECO:0000256" key="1">
    <source>
        <dbReference type="SAM" id="Coils"/>
    </source>
</evidence>
<feature type="coiled-coil region" evidence="1">
    <location>
        <begin position="220"/>
        <end position="250"/>
    </location>
</feature>
<keyword evidence="4" id="KW-1185">Reference proteome</keyword>
<protein>
    <submittedName>
        <fullName evidence="3">Uncharacterized protein</fullName>
    </submittedName>
</protein>
<evidence type="ECO:0000313" key="3">
    <source>
        <dbReference type="EMBL" id="EAS06923.1"/>
    </source>
</evidence>
<accession>Q24GE8</accession>
<reference evidence="4" key="1">
    <citation type="journal article" date="2006" name="PLoS Biol.">
        <title>Macronuclear genome sequence of the ciliate Tetrahymena thermophila, a model eukaryote.</title>
        <authorList>
            <person name="Eisen J.A."/>
            <person name="Coyne R.S."/>
            <person name="Wu M."/>
            <person name="Wu D."/>
            <person name="Thiagarajan M."/>
            <person name="Wortman J.R."/>
            <person name="Badger J.H."/>
            <person name="Ren Q."/>
            <person name="Amedeo P."/>
            <person name="Jones K.M."/>
            <person name="Tallon L.J."/>
            <person name="Delcher A.L."/>
            <person name="Salzberg S.L."/>
            <person name="Silva J.C."/>
            <person name="Haas B.J."/>
            <person name="Majoros W.H."/>
            <person name="Farzad M."/>
            <person name="Carlton J.M."/>
            <person name="Smith R.K. Jr."/>
            <person name="Garg J."/>
            <person name="Pearlman R.E."/>
            <person name="Karrer K.M."/>
            <person name="Sun L."/>
            <person name="Manning G."/>
            <person name="Elde N.C."/>
            <person name="Turkewitz A.P."/>
            <person name="Asai D.J."/>
            <person name="Wilkes D.E."/>
            <person name="Wang Y."/>
            <person name="Cai H."/>
            <person name="Collins K."/>
            <person name="Stewart B.A."/>
            <person name="Lee S.R."/>
            <person name="Wilamowska K."/>
            <person name="Weinberg Z."/>
            <person name="Ruzzo W.L."/>
            <person name="Wloga D."/>
            <person name="Gaertig J."/>
            <person name="Frankel J."/>
            <person name="Tsao C.-C."/>
            <person name="Gorovsky M.A."/>
            <person name="Keeling P.J."/>
            <person name="Waller R.F."/>
            <person name="Patron N.J."/>
            <person name="Cherry J.M."/>
            <person name="Stover N.A."/>
            <person name="Krieger C.J."/>
            <person name="del Toro C."/>
            <person name="Ryder H.F."/>
            <person name="Williamson S.C."/>
            <person name="Barbeau R.A."/>
            <person name="Hamilton E.P."/>
            <person name="Orias E."/>
        </authorList>
    </citation>
    <scope>NUCLEOTIDE SEQUENCE [LARGE SCALE GENOMIC DNA]</scope>
    <source>
        <strain evidence="4">SB210</strain>
    </source>
</reference>
<proteinExistence type="predicted"/>
<name>Q24GE8_TETTS</name>
<dbReference type="InParanoid" id="Q24GE8"/>
<sequence>MSESCNILKRRSSSFTYSKKPDQSFDISRLSTAINSSQKGASPRSLNKYFYDSSNYYLLTENNSFQSKRLNGLSESISKHSKSFVTPKQLFTENSYNESKGKTQDRMSKNTLTYCDCCKHQTNNNKINKKMSEITKKAPMRSSSEAKGQQQSKNFPQQKKKNKVKKQVAQTEKKDLIKKIDRLATQIQAEEHLQKENEMNFILNVASIKAKIDQVQQQRKQSFSNSLNIHESAKNQLEQKTQEFYDLQKKFQSMYTGIVEKHNQDQVNWSLTYTNLLKDKSNLKKNILIKSKLR</sequence>
<gene>
    <name evidence="3" type="ORF">TTHERM_00726430</name>
</gene>
<dbReference type="EMBL" id="GG662257">
    <property type="protein sequence ID" value="EAS06923.1"/>
    <property type="molecule type" value="Genomic_DNA"/>
</dbReference>
<evidence type="ECO:0000256" key="2">
    <source>
        <dbReference type="SAM" id="MobiDB-lite"/>
    </source>
</evidence>
<organism evidence="3 4">
    <name type="scientific">Tetrahymena thermophila (strain SB210)</name>
    <dbReference type="NCBI Taxonomy" id="312017"/>
    <lineage>
        <taxon>Eukaryota</taxon>
        <taxon>Sar</taxon>
        <taxon>Alveolata</taxon>
        <taxon>Ciliophora</taxon>
        <taxon>Intramacronucleata</taxon>
        <taxon>Oligohymenophorea</taxon>
        <taxon>Hymenostomatida</taxon>
        <taxon>Tetrahymenina</taxon>
        <taxon>Tetrahymenidae</taxon>
        <taxon>Tetrahymena</taxon>
    </lineage>
</organism>
<dbReference type="RefSeq" id="XP_001027165.1">
    <property type="nucleotide sequence ID" value="XM_001027165.1"/>
</dbReference>
<feature type="compositionally biased region" description="Low complexity" evidence="2">
    <location>
        <begin position="147"/>
        <end position="157"/>
    </location>
</feature>
<dbReference type="AlphaFoldDB" id="Q24GE8"/>
<feature type="region of interest" description="Disordered" evidence="2">
    <location>
        <begin position="136"/>
        <end position="171"/>
    </location>
</feature>
<keyword evidence="1" id="KW-0175">Coiled coil</keyword>
<dbReference type="KEGG" id="tet:TTHERM_00726430"/>
<dbReference type="HOGENOM" id="CLU_948274_0_0_1"/>
<evidence type="ECO:0000313" key="4">
    <source>
        <dbReference type="Proteomes" id="UP000009168"/>
    </source>
</evidence>
<dbReference type="Proteomes" id="UP000009168">
    <property type="component" value="Unassembled WGS sequence"/>
</dbReference>
<dbReference type="GeneID" id="7838637"/>